<feature type="compositionally biased region" description="Basic and acidic residues" evidence="6">
    <location>
        <begin position="636"/>
        <end position="647"/>
    </location>
</feature>
<evidence type="ECO:0000313" key="9">
    <source>
        <dbReference type="EMBL" id="KAJ7202793.1"/>
    </source>
</evidence>
<comment type="subcellular location">
    <subcellularLocation>
        <location evidence="1">Nucleus</location>
    </subcellularLocation>
</comment>
<reference evidence="9" key="1">
    <citation type="submission" date="2023-03" db="EMBL/GenBank/DDBJ databases">
        <title>Massive genome expansion in bonnet fungi (Mycena s.s.) driven by repeated elements and novel gene families across ecological guilds.</title>
        <authorList>
            <consortium name="Lawrence Berkeley National Laboratory"/>
            <person name="Harder C.B."/>
            <person name="Miyauchi S."/>
            <person name="Viragh M."/>
            <person name="Kuo A."/>
            <person name="Thoen E."/>
            <person name="Andreopoulos B."/>
            <person name="Lu D."/>
            <person name="Skrede I."/>
            <person name="Drula E."/>
            <person name="Henrissat B."/>
            <person name="Morin E."/>
            <person name="Kohler A."/>
            <person name="Barry K."/>
            <person name="LaButti K."/>
            <person name="Morin E."/>
            <person name="Salamov A."/>
            <person name="Lipzen A."/>
            <person name="Mereny Z."/>
            <person name="Hegedus B."/>
            <person name="Baldrian P."/>
            <person name="Stursova M."/>
            <person name="Weitz H."/>
            <person name="Taylor A."/>
            <person name="Grigoriev I.V."/>
            <person name="Nagy L.G."/>
            <person name="Martin F."/>
            <person name="Kauserud H."/>
        </authorList>
    </citation>
    <scope>NUCLEOTIDE SEQUENCE</scope>
    <source>
        <strain evidence="9">9144</strain>
    </source>
</reference>
<name>A0AAD6YCR2_9AGAR</name>
<dbReference type="AlphaFoldDB" id="A0AAD6YCR2"/>
<dbReference type="GO" id="GO:0005656">
    <property type="term" value="C:nuclear pre-replicative complex"/>
    <property type="evidence" value="ECO:0007669"/>
    <property type="project" value="TreeGrafter"/>
</dbReference>
<accession>A0AAD6YCR2</accession>
<evidence type="ECO:0000259" key="7">
    <source>
        <dbReference type="Pfam" id="PF07034"/>
    </source>
</evidence>
<dbReference type="PANTHER" id="PTHR12748:SF0">
    <property type="entry name" value="ORIGIN RECOGNITION COMPLEX SUBUNIT 3"/>
    <property type="match status" value="1"/>
</dbReference>
<keyword evidence="5" id="KW-0539">Nucleus</keyword>
<dbReference type="InterPro" id="IPR020795">
    <property type="entry name" value="ORC3"/>
</dbReference>
<feature type="region of interest" description="Disordered" evidence="6">
    <location>
        <begin position="624"/>
        <end position="647"/>
    </location>
</feature>
<dbReference type="GO" id="GO:0003688">
    <property type="term" value="F:DNA replication origin binding"/>
    <property type="evidence" value="ECO:0007669"/>
    <property type="project" value="TreeGrafter"/>
</dbReference>
<comment type="similarity">
    <text evidence="2">Belongs to the ORC3 family.</text>
</comment>
<evidence type="ECO:0000256" key="6">
    <source>
        <dbReference type="SAM" id="MobiDB-lite"/>
    </source>
</evidence>
<feature type="domain" description="Origin recognition complex subunit 3 winged helix C-terminal" evidence="8">
    <location>
        <begin position="555"/>
        <end position="688"/>
    </location>
</feature>
<evidence type="ECO:0000259" key="8">
    <source>
        <dbReference type="Pfam" id="PF18137"/>
    </source>
</evidence>
<dbReference type="Pfam" id="PF07034">
    <property type="entry name" value="ORC3_N"/>
    <property type="match status" value="1"/>
</dbReference>
<sequence>MSKVDEDLEQTVIYIPYDGGDESEEDIAPSLPSPPFENDLENGPQLRLGAYKTAWTRCLDRVKFVIAEVYSPVVSSVLDRLRNIHADVMPGLPFPELPVITVTGTSRIIENPSPIQVQTSVDLSGGSLFLDHLGKRLDLEVSEDGEAALTMVNHLYPNDCLNLTTAMKNLISGFIGQDLDALKRKSAASLAQYDLNILQAWIDAIEDIDQRPSLVVFLHEFEQLDKNVVQDMFYICSLQIPRLPMTFILSLSTPSSSSYLQASLTRSTLTLLRAYHFLVPSGLQVLDAVLFKTFFDPSFEPLLLPGPTLLEFIQNYHARHNPSLDVLLTILQIAHTKHFASDIFSLLSNATPRISPRPTPAELSYLEALLGRLHAPGKSKQTTSDWRAQSHSPDILLQAVDSSRESFSRHARRTKLGFNLVRIVIQFLSLSKKDKLLDRWRGAAAISKVLDGDGVNGLAGLLKKLPSADLKVLLGELHEYLQNVPEEIRDAELASRNKIVRFRSTSHVPVDEVADWLEGYLAGILQPFEKSTPLWHVWYTGQSPFPSELINPALRSSIVSGVLFPHSYTGQETADEDEDLQALPDTTILFKGYTKAGKMINVYDWFDAFRVVLEGQLQSVLTTTATPAKGGKGKGKKSEPEPETQERWRLSVQARFVRALHELDFVGFIKHTSRGGGGRKGEYVLRTVLGVVE</sequence>
<feature type="domain" description="Origin recognition complex subunit 3 N-terminal" evidence="7">
    <location>
        <begin position="42"/>
        <end position="347"/>
    </location>
</feature>
<dbReference type="InterPro" id="IPR040855">
    <property type="entry name" value="ORC_WH_C"/>
</dbReference>
<evidence type="ECO:0000256" key="1">
    <source>
        <dbReference type="ARBA" id="ARBA00004123"/>
    </source>
</evidence>
<dbReference type="Proteomes" id="UP001219525">
    <property type="component" value="Unassembled WGS sequence"/>
</dbReference>
<dbReference type="GO" id="GO:0006270">
    <property type="term" value="P:DNA replication initiation"/>
    <property type="evidence" value="ECO:0007669"/>
    <property type="project" value="TreeGrafter"/>
</dbReference>
<evidence type="ECO:0000313" key="10">
    <source>
        <dbReference type="Proteomes" id="UP001219525"/>
    </source>
</evidence>
<proteinExistence type="inferred from homology"/>
<keyword evidence="4" id="KW-0238">DNA-binding</keyword>
<dbReference type="CDD" id="cd20704">
    <property type="entry name" value="Orc3"/>
    <property type="match status" value="1"/>
</dbReference>
<evidence type="ECO:0000256" key="5">
    <source>
        <dbReference type="ARBA" id="ARBA00023242"/>
    </source>
</evidence>
<dbReference type="EMBL" id="JARJCW010000053">
    <property type="protein sequence ID" value="KAJ7202793.1"/>
    <property type="molecule type" value="Genomic_DNA"/>
</dbReference>
<dbReference type="Pfam" id="PF18137">
    <property type="entry name" value="WHD_ORC"/>
    <property type="match status" value="1"/>
</dbReference>
<dbReference type="GO" id="GO:0005664">
    <property type="term" value="C:nuclear origin of replication recognition complex"/>
    <property type="evidence" value="ECO:0007669"/>
    <property type="project" value="InterPro"/>
</dbReference>
<evidence type="ECO:0000256" key="4">
    <source>
        <dbReference type="ARBA" id="ARBA00023125"/>
    </source>
</evidence>
<protein>
    <submittedName>
        <fullName evidence="9">Origin recognition complex subunit 3 N-terminus-domain-containing protein</fullName>
    </submittedName>
</protein>
<dbReference type="InterPro" id="IPR045667">
    <property type="entry name" value="ORC3_N"/>
</dbReference>
<dbReference type="PANTHER" id="PTHR12748">
    <property type="entry name" value="ORIGIN RECOGNITION COMPLEX SUBUNIT 3"/>
    <property type="match status" value="1"/>
</dbReference>
<evidence type="ECO:0000256" key="2">
    <source>
        <dbReference type="ARBA" id="ARBA00010977"/>
    </source>
</evidence>
<keyword evidence="3" id="KW-0235">DNA replication</keyword>
<gene>
    <name evidence="9" type="ORF">GGX14DRAFT_699075</name>
</gene>
<evidence type="ECO:0000256" key="3">
    <source>
        <dbReference type="ARBA" id="ARBA00022705"/>
    </source>
</evidence>
<dbReference type="GO" id="GO:0031261">
    <property type="term" value="C:DNA replication preinitiation complex"/>
    <property type="evidence" value="ECO:0007669"/>
    <property type="project" value="TreeGrafter"/>
</dbReference>
<comment type="caution">
    <text evidence="9">The sequence shown here is derived from an EMBL/GenBank/DDBJ whole genome shotgun (WGS) entry which is preliminary data.</text>
</comment>
<organism evidence="9 10">
    <name type="scientific">Mycena pura</name>
    <dbReference type="NCBI Taxonomy" id="153505"/>
    <lineage>
        <taxon>Eukaryota</taxon>
        <taxon>Fungi</taxon>
        <taxon>Dikarya</taxon>
        <taxon>Basidiomycota</taxon>
        <taxon>Agaricomycotina</taxon>
        <taxon>Agaricomycetes</taxon>
        <taxon>Agaricomycetidae</taxon>
        <taxon>Agaricales</taxon>
        <taxon>Marasmiineae</taxon>
        <taxon>Mycenaceae</taxon>
        <taxon>Mycena</taxon>
    </lineage>
</organism>
<keyword evidence="10" id="KW-1185">Reference proteome</keyword>
<feature type="region of interest" description="Disordered" evidence="6">
    <location>
        <begin position="18"/>
        <end position="39"/>
    </location>
</feature>